<proteinExistence type="predicted"/>
<dbReference type="VEuPathDB" id="FungiDB:FUN_022417"/>
<dbReference type="VEuPathDB" id="FungiDB:RhiirA1_541907"/>
<reference evidence="1 2" key="1">
    <citation type="submission" date="2016-04" db="EMBL/GenBank/DDBJ databases">
        <title>Genome analyses suggest a sexual origin of heterokaryosis in a supposedly ancient asexual fungus.</title>
        <authorList>
            <person name="Ropars J."/>
            <person name="Sedzielewska K."/>
            <person name="Noel J."/>
            <person name="Charron P."/>
            <person name="Farinelli L."/>
            <person name="Marton T."/>
            <person name="Kruger M."/>
            <person name="Pelin A."/>
            <person name="Brachmann A."/>
            <person name="Corradi N."/>
        </authorList>
    </citation>
    <scope>NUCLEOTIDE SEQUENCE [LARGE SCALE GENOMIC DNA]</scope>
    <source>
        <strain evidence="1 2">C2</strain>
    </source>
</reference>
<protein>
    <submittedName>
        <fullName evidence="1">Uncharacterized protein</fullName>
    </submittedName>
</protein>
<accession>A0A2N1N6T6</accession>
<dbReference type="EMBL" id="LLXL01000712">
    <property type="protein sequence ID" value="PKK69564.1"/>
    <property type="molecule type" value="Genomic_DNA"/>
</dbReference>
<dbReference type="Proteomes" id="UP000233469">
    <property type="component" value="Unassembled WGS sequence"/>
</dbReference>
<comment type="caution">
    <text evidence="1">The sequence shown here is derived from an EMBL/GenBank/DDBJ whole genome shotgun (WGS) entry which is preliminary data.</text>
</comment>
<evidence type="ECO:0000313" key="2">
    <source>
        <dbReference type="Proteomes" id="UP000233469"/>
    </source>
</evidence>
<organism evidence="1 2">
    <name type="scientific">Rhizophagus irregularis</name>
    <dbReference type="NCBI Taxonomy" id="588596"/>
    <lineage>
        <taxon>Eukaryota</taxon>
        <taxon>Fungi</taxon>
        <taxon>Fungi incertae sedis</taxon>
        <taxon>Mucoromycota</taxon>
        <taxon>Glomeromycotina</taxon>
        <taxon>Glomeromycetes</taxon>
        <taxon>Glomerales</taxon>
        <taxon>Glomeraceae</taxon>
        <taxon>Rhizophagus</taxon>
    </lineage>
</organism>
<dbReference type="VEuPathDB" id="FungiDB:RhiirA1_464957"/>
<gene>
    <name evidence="1" type="ORF">RhiirC2_780865</name>
</gene>
<name>A0A2N1N6T6_9GLOM</name>
<evidence type="ECO:0000313" key="1">
    <source>
        <dbReference type="EMBL" id="PKK69564.1"/>
    </source>
</evidence>
<dbReference type="VEuPathDB" id="FungiDB:RhiirFUN_025629"/>
<sequence>MSNPFEYIRNRVQQHNINQLARICNQDLPAILQDPHIAILVYKVSKKFSDMPAIVIQWNNGGFNDVPISPNNRNGIAGQNKNAIINFLTANGAVNYHDTVFLFRDGPALATCEHNLPQWVRHQTAIPDVCTAAIRVNCITVKGLCGGSRIEFEPFDQAEFSSENFDYYGITDEKLCPLCKLGHGEEESIEGRYTSESYFIKCEQRKIERSKLEPVHNCSIGFFWSCYTNLMIKVQF</sequence>
<dbReference type="AlphaFoldDB" id="A0A2N1N6T6"/>
<reference evidence="1 2" key="2">
    <citation type="submission" date="2017-10" db="EMBL/GenBank/DDBJ databases">
        <title>Extensive intraspecific genome diversity in a model arbuscular mycorrhizal fungus.</title>
        <authorList>
            <person name="Chen E.C.H."/>
            <person name="Morin E."/>
            <person name="Baudet D."/>
            <person name="Noel J."/>
            <person name="Ndikumana S."/>
            <person name="Charron P."/>
            <person name="St-Onge C."/>
            <person name="Giorgi J."/>
            <person name="Grigoriev I.V."/>
            <person name="Roux C."/>
            <person name="Martin F.M."/>
            <person name="Corradi N."/>
        </authorList>
    </citation>
    <scope>NUCLEOTIDE SEQUENCE [LARGE SCALE GENOMIC DNA]</scope>
    <source>
        <strain evidence="1 2">C2</strain>
    </source>
</reference>